<dbReference type="EMBL" id="KL364282">
    <property type="protein sequence ID" value="KFD44869.1"/>
    <property type="molecule type" value="Genomic_DNA"/>
</dbReference>
<gene>
    <name evidence="2" type="ORF">M513_14254</name>
</gene>
<organism evidence="2 3">
    <name type="scientific">Trichuris suis</name>
    <name type="common">pig whipworm</name>
    <dbReference type="NCBI Taxonomy" id="68888"/>
    <lineage>
        <taxon>Eukaryota</taxon>
        <taxon>Metazoa</taxon>
        <taxon>Ecdysozoa</taxon>
        <taxon>Nematoda</taxon>
        <taxon>Enoplea</taxon>
        <taxon>Dorylaimia</taxon>
        <taxon>Trichinellida</taxon>
        <taxon>Trichuridae</taxon>
        <taxon>Trichuris</taxon>
    </lineage>
</organism>
<evidence type="ECO:0000256" key="1">
    <source>
        <dbReference type="SAM" id="MobiDB-lite"/>
    </source>
</evidence>
<evidence type="ECO:0000313" key="3">
    <source>
        <dbReference type="Proteomes" id="UP000030764"/>
    </source>
</evidence>
<feature type="compositionally biased region" description="Basic residues" evidence="1">
    <location>
        <begin position="17"/>
        <end position="26"/>
    </location>
</feature>
<proteinExistence type="predicted"/>
<evidence type="ECO:0000313" key="2">
    <source>
        <dbReference type="EMBL" id="KFD44869.1"/>
    </source>
</evidence>
<feature type="non-terminal residue" evidence="2">
    <location>
        <position position="58"/>
    </location>
</feature>
<feature type="compositionally biased region" description="Basic and acidic residues" evidence="1">
    <location>
        <begin position="46"/>
        <end position="58"/>
    </location>
</feature>
<feature type="non-terminal residue" evidence="2">
    <location>
        <position position="1"/>
    </location>
</feature>
<dbReference type="Proteomes" id="UP000030764">
    <property type="component" value="Unassembled WGS sequence"/>
</dbReference>
<protein>
    <submittedName>
        <fullName evidence="2">Uncharacterized protein</fullName>
    </submittedName>
</protein>
<sequence length="58" mass="6584">ASSGGQIRDCAIPVSSKHSKVARQRRLGQEAHIGRIHQKTQNSSPRPKDKERENRPWL</sequence>
<accession>A0A085LIS3</accession>
<keyword evidence="3" id="KW-1185">Reference proteome</keyword>
<name>A0A085LIS3_9BILA</name>
<dbReference type="AlphaFoldDB" id="A0A085LIS3"/>
<feature type="region of interest" description="Disordered" evidence="1">
    <location>
        <begin position="1"/>
        <end position="58"/>
    </location>
</feature>
<reference evidence="2 3" key="1">
    <citation type="journal article" date="2014" name="Nat. Genet.">
        <title>Genome and transcriptome of the porcine whipworm Trichuris suis.</title>
        <authorList>
            <person name="Jex A.R."/>
            <person name="Nejsum P."/>
            <person name="Schwarz E.M."/>
            <person name="Hu L."/>
            <person name="Young N.D."/>
            <person name="Hall R.S."/>
            <person name="Korhonen P.K."/>
            <person name="Liao S."/>
            <person name="Thamsborg S."/>
            <person name="Xia J."/>
            <person name="Xu P."/>
            <person name="Wang S."/>
            <person name="Scheerlinck J.P."/>
            <person name="Hofmann A."/>
            <person name="Sternberg P.W."/>
            <person name="Wang J."/>
            <person name="Gasser R.B."/>
        </authorList>
    </citation>
    <scope>NUCLEOTIDE SEQUENCE [LARGE SCALE GENOMIC DNA]</scope>
    <source>
        <strain evidence="2">DCEP-RM93M</strain>
    </source>
</reference>